<evidence type="ECO:0000259" key="1">
    <source>
        <dbReference type="PROSITE" id="PS50927"/>
    </source>
</evidence>
<gene>
    <name evidence="2" type="ORF">HHK36_030791</name>
</gene>
<dbReference type="OrthoDB" id="1936886at2759"/>
<proteinExistence type="predicted"/>
<keyword evidence="3" id="KW-1185">Reference proteome</keyword>
<protein>
    <recommendedName>
        <fullName evidence="1">Bulb-type lectin domain-containing protein</fullName>
    </recommendedName>
</protein>
<comment type="caution">
    <text evidence="2">The sequence shown here is derived from an EMBL/GenBank/DDBJ whole genome shotgun (WGS) entry which is preliminary data.</text>
</comment>
<dbReference type="Proteomes" id="UP000655225">
    <property type="component" value="Unassembled WGS sequence"/>
</dbReference>
<name>A0A834YAG5_TETSI</name>
<accession>A0A834YAG5</accession>
<sequence>MIEVSSHHATPMLTVPTMMVPIDLIFEALDFAEEELAPKCEERVDSLIAEHKELIWKWISRLRKFYKDYCVSIMDKRTLDAIGLHPDGPMKRFHEPGYHRRELRRKVCSSDWVLHSATEFQAARVLLEISIAADTITPTQSITVSDGQTLVSSAQTFELGFFSPGNSKNNYIGIWYKNSPSVVLWVANRETQLQIHPEC</sequence>
<dbReference type="InterPro" id="IPR036426">
    <property type="entry name" value="Bulb-type_lectin_dom_sf"/>
</dbReference>
<evidence type="ECO:0000313" key="3">
    <source>
        <dbReference type="Proteomes" id="UP000655225"/>
    </source>
</evidence>
<feature type="domain" description="Bulb-type lectin" evidence="1">
    <location>
        <begin position="135"/>
        <end position="199"/>
    </location>
</feature>
<dbReference type="PANTHER" id="PTHR32444:SF183">
    <property type="entry name" value="APPLE DOMAIN-CONTAINING PROTEIN"/>
    <property type="match status" value="1"/>
</dbReference>
<dbReference type="PROSITE" id="PS50927">
    <property type="entry name" value="BULB_LECTIN"/>
    <property type="match status" value="1"/>
</dbReference>
<reference evidence="2 3" key="1">
    <citation type="submission" date="2020-04" db="EMBL/GenBank/DDBJ databases">
        <title>Plant Genome Project.</title>
        <authorList>
            <person name="Zhang R.-G."/>
        </authorList>
    </citation>
    <scope>NUCLEOTIDE SEQUENCE [LARGE SCALE GENOMIC DNA]</scope>
    <source>
        <strain evidence="2">YNK0</strain>
        <tissue evidence="2">Leaf</tissue>
    </source>
</reference>
<dbReference type="PANTHER" id="PTHR32444">
    <property type="entry name" value="BULB-TYPE LECTIN DOMAIN-CONTAINING PROTEIN"/>
    <property type="match status" value="1"/>
</dbReference>
<dbReference type="InterPro" id="IPR001480">
    <property type="entry name" value="Bulb-type_lectin_dom"/>
</dbReference>
<dbReference type="AlphaFoldDB" id="A0A834YAG5"/>
<dbReference type="EMBL" id="JABCRI010000024">
    <property type="protein sequence ID" value="KAF8377414.1"/>
    <property type="molecule type" value="Genomic_DNA"/>
</dbReference>
<dbReference type="Gene3D" id="2.90.10.10">
    <property type="entry name" value="Bulb-type lectin domain"/>
    <property type="match status" value="1"/>
</dbReference>
<evidence type="ECO:0000313" key="2">
    <source>
        <dbReference type="EMBL" id="KAF8377414.1"/>
    </source>
</evidence>
<organism evidence="2 3">
    <name type="scientific">Tetracentron sinense</name>
    <name type="common">Spur-leaf</name>
    <dbReference type="NCBI Taxonomy" id="13715"/>
    <lineage>
        <taxon>Eukaryota</taxon>
        <taxon>Viridiplantae</taxon>
        <taxon>Streptophyta</taxon>
        <taxon>Embryophyta</taxon>
        <taxon>Tracheophyta</taxon>
        <taxon>Spermatophyta</taxon>
        <taxon>Magnoliopsida</taxon>
        <taxon>Trochodendrales</taxon>
        <taxon>Trochodendraceae</taxon>
        <taxon>Tetracentron</taxon>
    </lineage>
</organism>